<gene>
    <name evidence="2" type="primary">PGBD4_11</name>
    <name evidence="2" type="ORF">g.46386</name>
</gene>
<dbReference type="InterPro" id="IPR029526">
    <property type="entry name" value="PGBD"/>
</dbReference>
<dbReference type="Pfam" id="PF13843">
    <property type="entry name" value="DDE_Tnp_1_7"/>
    <property type="match status" value="1"/>
</dbReference>
<evidence type="ECO:0000313" key="2">
    <source>
        <dbReference type="EMBL" id="MBY31112.1"/>
    </source>
</evidence>
<dbReference type="AlphaFoldDB" id="A0A2S2PNS8"/>
<protein>
    <submittedName>
        <fullName evidence="2">PiggyBac transposable element-derived protein 4</fullName>
    </submittedName>
</protein>
<feature type="domain" description="PiggyBac transposable element-derived protein" evidence="1">
    <location>
        <begin position="1"/>
        <end position="136"/>
    </location>
</feature>
<dbReference type="PANTHER" id="PTHR47272">
    <property type="entry name" value="DDE_TNP_1_7 DOMAIN-CONTAINING PROTEIN"/>
    <property type="match status" value="1"/>
</dbReference>
<reference evidence="2" key="1">
    <citation type="submission" date="2018-04" db="EMBL/GenBank/DDBJ databases">
        <title>Transcriptome of Schizaphis graminum biotype I.</title>
        <authorList>
            <person name="Scully E.D."/>
            <person name="Geib S.M."/>
            <person name="Palmer N.A."/>
            <person name="Koch K."/>
            <person name="Bradshaw J."/>
            <person name="Heng-Moss T."/>
            <person name="Sarath G."/>
        </authorList>
    </citation>
    <scope>NUCLEOTIDE SEQUENCE</scope>
</reference>
<dbReference type="EMBL" id="GGMR01018493">
    <property type="protein sequence ID" value="MBY31112.1"/>
    <property type="molecule type" value="Transcribed_RNA"/>
</dbReference>
<name>A0A2S2PNS8_SCHGA</name>
<proteinExistence type="predicted"/>
<sequence length="247" mass="28622">MEDLLKNKIYGCGTVRGNRKGHPINQLNDKQMKRGDSERRVSTTNVSCIKWKDNRQIQFLSNYHHPDHLTNCLRKAKDGSSASITCPTMVKDKNKNMGYVDYADMMKSYYEIDGKSHKWWHIIFFHFLDVAVTNSYILFKLKCQGRKISLKDFRLAVVAGLVGIPTTSPRGKQKSFKNKTNNFKVRIPLEMRFANVAQIPKSCTIRRCHNCSTKENPKRSKWECSTCNVTLCLTSEKICFETFHQKK</sequence>
<evidence type="ECO:0000259" key="1">
    <source>
        <dbReference type="Pfam" id="PF13843"/>
    </source>
</evidence>
<accession>A0A2S2PNS8</accession>
<organism evidence="2">
    <name type="scientific">Schizaphis graminum</name>
    <name type="common">Green bug aphid</name>
    <dbReference type="NCBI Taxonomy" id="13262"/>
    <lineage>
        <taxon>Eukaryota</taxon>
        <taxon>Metazoa</taxon>
        <taxon>Ecdysozoa</taxon>
        <taxon>Arthropoda</taxon>
        <taxon>Hexapoda</taxon>
        <taxon>Insecta</taxon>
        <taxon>Pterygota</taxon>
        <taxon>Neoptera</taxon>
        <taxon>Paraneoptera</taxon>
        <taxon>Hemiptera</taxon>
        <taxon>Sternorrhyncha</taxon>
        <taxon>Aphidomorpha</taxon>
        <taxon>Aphidoidea</taxon>
        <taxon>Aphididae</taxon>
        <taxon>Aphidini</taxon>
        <taxon>Schizaphis</taxon>
    </lineage>
</organism>
<dbReference type="PANTHER" id="PTHR47272:SF2">
    <property type="entry name" value="PIGGYBAC TRANSPOSABLE ELEMENT-DERIVED PROTEIN 3-LIKE"/>
    <property type="match status" value="1"/>
</dbReference>